<evidence type="ECO:0000256" key="1">
    <source>
        <dbReference type="ARBA" id="ARBA00043985"/>
    </source>
</evidence>
<dbReference type="Proteomes" id="UP001225598">
    <property type="component" value="Chromosome"/>
</dbReference>
<feature type="region of interest" description="Disordered" evidence="3">
    <location>
        <begin position="64"/>
        <end position="83"/>
    </location>
</feature>
<feature type="region of interest" description="Disordered" evidence="3">
    <location>
        <begin position="238"/>
        <end position="280"/>
    </location>
</feature>
<evidence type="ECO:0000313" key="5">
    <source>
        <dbReference type="Proteomes" id="UP001225598"/>
    </source>
</evidence>
<protein>
    <submittedName>
        <fullName evidence="4">PspA/IM30 family protein</fullName>
    </submittedName>
</protein>
<dbReference type="RefSeq" id="WP_284824766.1">
    <property type="nucleotide sequence ID" value="NZ_CP126969.1"/>
</dbReference>
<dbReference type="InterPro" id="IPR007157">
    <property type="entry name" value="PspA_VIPP1"/>
</dbReference>
<comment type="similarity">
    <text evidence="1">Belongs to the PspA/Vipp/IM30 family.</text>
</comment>
<dbReference type="Pfam" id="PF04012">
    <property type="entry name" value="PspA_IM30"/>
    <property type="match status" value="1"/>
</dbReference>
<accession>A0ABY8VEN9</accession>
<evidence type="ECO:0000256" key="3">
    <source>
        <dbReference type="SAM" id="MobiDB-lite"/>
    </source>
</evidence>
<evidence type="ECO:0000313" key="4">
    <source>
        <dbReference type="EMBL" id="WIM67577.1"/>
    </source>
</evidence>
<proteinExistence type="inferred from homology"/>
<sequence>MANPFGKGWKYLMASFDQKIDENADPKVQIQQAVNAAKEQHQQITRQAANVIGNKKQLEMQMDRLQKSQEDHQNKARTAIQAADEAAAAGDTAKAAQFNNTAEVFSSQLVAIEQELENTKSMYQQAAEAADQAQRQQQESEARLKGQLAEVDKLLSQADQASMQQKTTEAMDTIGQFQTDDSVPTLDGIRDKIERRYADALGQQELLGNTVSDRMAEITTAGTDMKASAKLDEIRASMRGTGELTAGESADQDSDADLEEVDAVVDEADTADAADAADGK</sequence>
<keyword evidence="5" id="KW-1185">Reference proteome</keyword>
<reference evidence="4 5" key="1">
    <citation type="submission" date="2023-05" db="EMBL/GenBank/DDBJ databases">
        <title>Corynebacterium suedekumii sp. nov. and Corynebacterium breve sp. nov. isolated from raw cow's milk.</title>
        <authorList>
            <person name="Baer M.K."/>
            <person name="Mehl L."/>
            <person name="Hellmuth R."/>
            <person name="Marke G."/>
            <person name="Lipski A."/>
        </authorList>
    </citation>
    <scope>NUCLEOTIDE SEQUENCE [LARGE SCALE GENOMIC DNA]</scope>
    <source>
        <strain evidence="4 5">R4</strain>
    </source>
</reference>
<gene>
    <name evidence="4" type="ORF">QP027_10875</name>
</gene>
<keyword evidence="2" id="KW-0175">Coiled coil</keyword>
<name>A0ABY8VEN9_9CORY</name>
<feature type="compositionally biased region" description="Basic and acidic residues" evidence="3">
    <location>
        <begin position="64"/>
        <end position="74"/>
    </location>
</feature>
<evidence type="ECO:0000256" key="2">
    <source>
        <dbReference type="SAM" id="Coils"/>
    </source>
</evidence>
<dbReference type="EMBL" id="CP126969">
    <property type="protein sequence ID" value="WIM67577.1"/>
    <property type="molecule type" value="Genomic_DNA"/>
</dbReference>
<feature type="compositionally biased region" description="Acidic residues" evidence="3">
    <location>
        <begin position="250"/>
        <end position="272"/>
    </location>
</feature>
<organism evidence="4 5">
    <name type="scientific">Corynebacterium breve</name>
    <dbReference type="NCBI Taxonomy" id="3049799"/>
    <lineage>
        <taxon>Bacteria</taxon>
        <taxon>Bacillati</taxon>
        <taxon>Actinomycetota</taxon>
        <taxon>Actinomycetes</taxon>
        <taxon>Mycobacteriales</taxon>
        <taxon>Corynebacteriaceae</taxon>
        <taxon>Corynebacterium</taxon>
    </lineage>
</organism>
<feature type="coiled-coil region" evidence="2">
    <location>
        <begin position="109"/>
        <end position="150"/>
    </location>
</feature>